<gene>
    <name evidence="2" type="ORF">BT67DRAFT_192560</name>
</gene>
<reference evidence="2" key="1">
    <citation type="journal article" date="2023" name="Mol. Phylogenet. Evol.">
        <title>Genome-scale phylogeny and comparative genomics of the fungal order Sordariales.</title>
        <authorList>
            <person name="Hensen N."/>
            <person name="Bonometti L."/>
            <person name="Westerberg I."/>
            <person name="Brannstrom I.O."/>
            <person name="Guillou S."/>
            <person name="Cros-Aarteil S."/>
            <person name="Calhoun S."/>
            <person name="Haridas S."/>
            <person name="Kuo A."/>
            <person name="Mondo S."/>
            <person name="Pangilinan J."/>
            <person name="Riley R."/>
            <person name="LaButti K."/>
            <person name="Andreopoulos B."/>
            <person name="Lipzen A."/>
            <person name="Chen C."/>
            <person name="Yan M."/>
            <person name="Daum C."/>
            <person name="Ng V."/>
            <person name="Clum A."/>
            <person name="Steindorff A."/>
            <person name="Ohm R.A."/>
            <person name="Martin F."/>
            <person name="Silar P."/>
            <person name="Natvig D.O."/>
            <person name="Lalanne C."/>
            <person name="Gautier V."/>
            <person name="Ament-Velasquez S.L."/>
            <person name="Kruys A."/>
            <person name="Hutchinson M.I."/>
            <person name="Powell A.J."/>
            <person name="Barry K."/>
            <person name="Miller A.N."/>
            <person name="Grigoriev I.V."/>
            <person name="Debuchy R."/>
            <person name="Gladieux P."/>
            <person name="Hiltunen Thoren M."/>
            <person name="Johannesson H."/>
        </authorList>
    </citation>
    <scope>NUCLEOTIDE SEQUENCE</scope>
    <source>
        <strain evidence="2">CBS 123565</strain>
    </source>
</reference>
<dbReference type="AlphaFoldDB" id="A0AAN6ZF55"/>
<name>A0AAN6ZF55_9PEZI</name>
<feature type="region of interest" description="Disordered" evidence="1">
    <location>
        <begin position="56"/>
        <end position="88"/>
    </location>
</feature>
<evidence type="ECO:0000313" key="2">
    <source>
        <dbReference type="EMBL" id="KAK4136835.1"/>
    </source>
</evidence>
<feature type="compositionally biased region" description="Basic and acidic residues" evidence="1">
    <location>
        <begin position="73"/>
        <end position="84"/>
    </location>
</feature>
<sequence length="177" mass="19790">MGRIQPEPEIHGYLLLKRPNSSPTHEIHASLSCCVNRVKVKDVLIPGARPVRLPSAGPWSAMGCLQQKPKSRPLRERDGPRSRPGEQNSGWWRLARSFLCQRLGNAQETVRTCRQPRHLAARGPVYSVGTDQQKLAPSLTRGSTIRTKNGVPNGCPTLVKLLPSFLIQSFHSFYHKK</sequence>
<proteinExistence type="predicted"/>
<accession>A0AAN6ZF55</accession>
<dbReference type="EMBL" id="MU853403">
    <property type="protein sequence ID" value="KAK4136835.1"/>
    <property type="molecule type" value="Genomic_DNA"/>
</dbReference>
<keyword evidence="3" id="KW-1185">Reference proteome</keyword>
<organism evidence="2 3">
    <name type="scientific">Trichocladium antarcticum</name>
    <dbReference type="NCBI Taxonomy" id="1450529"/>
    <lineage>
        <taxon>Eukaryota</taxon>
        <taxon>Fungi</taxon>
        <taxon>Dikarya</taxon>
        <taxon>Ascomycota</taxon>
        <taxon>Pezizomycotina</taxon>
        <taxon>Sordariomycetes</taxon>
        <taxon>Sordariomycetidae</taxon>
        <taxon>Sordariales</taxon>
        <taxon>Chaetomiaceae</taxon>
        <taxon>Trichocladium</taxon>
    </lineage>
</organism>
<evidence type="ECO:0000313" key="3">
    <source>
        <dbReference type="Proteomes" id="UP001304895"/>
    </source>
</evidence>
<protein>
    <submittedName>
        <fullName evidence="2">Uncharacterized protein</fullName>
    </submittedName>
</protein>
<evidence type="ECO:0000256" key="1">
    <source>
        <dbReference type="SAM" id="MobiDB-lite"/>
    </source>
</evidence>
<dbReference type="Proteomes" id="UP001304895">
    <property type="component" value="Unassembled WGS sequence"/>
</dbReference>
<comment type="caution">
    <text evidence="2">The sequence shown here is derived from an EMBL/GenBank/DDBJ whole genome shotgun (WGS) entry which is preliminary data.</text>
</comment>
<reference evidence="2" key="2">
    <citation type="submission" date="2023-05" db="EMBL/GenBank/DDBJ databases">
        <authorList>
            <consortium name="Lawrence Berkeley National Laboratory"/>
            <person name="Steindorff A."/>
            <person name="Hensen N."/>
            <person name="Bonometti L."/>
            <person name="Westerberg I."/>
            <person name="Brannstrom I.O."/>
            <person name="Guillou S."/>
            <person name="Cros-Aarteil S."/>
            <person name="Calhoun S."/>
            <person name="Haridas S."/>
            <person name="Kuo A."/>
            <person name="Mondo S."/>
            <person name="Pangilinan J."/>
            <person name="Riley R."/>
            <person name="Labutti K."/>
            <person name="Andreopoulos B."/>
            <person name="Lipzen A."/>
            <person name="Chen C."/>
            <person name="Yanf M."/>
            <person name="Daum C."/>
            <person name="Ng V."/>
            <person name="Clum A."/>
            <person name="Ohm R."/>
            <person name="Martin F."/>
            <person name="Silar P."/>
            <person name="Natvig D."/>
            <person name="Lalanne C."/>
            <person name="Gautier V."/>
            <person name="Ament-Velasquez S.L."/>
            <person name="Kruys A."/>
            <person name="Hutchinson M.I."/>
            <person name="Powell A.J."/>
            <person name="Barry K."/>
            <person name="Miller A.N."/>
            <person name="Grigoriev I.V."/>
            <person name="Debuchy R."/>
            <person name="Gladieux P."/>
            <person name="Thoren M.H."/>
            <person name="Johannesson H."/>
        </authorList>
    </citation>
    <scope>NUCLEOTIDE SEQUENCE</scope>
    <source>
        <strain evidence="2">CBS 123565</strain>
    </source>
</reference>